<dbReference type="InterPro" id="IPR007428">
    <property type="entry name" value="MlaA"/>
</dbReference>
<proteinExistence type="inferred from homology"/>
<feature type="chain" id="PRO_5021399813" evidence="3">
    <location>
        <begin position="23"/>
        <end position="250"/>
    </location>
</feature>
<keyword evidence="5" id="KW-1185">Reference proteome</keyword>
<dbReference type="OrthoDB" id="9785326at2"/>
<organism evidence="4 5">
    <name type="scientific">Methylotenera oryzisoli</name>
    <dbReference type="NCBI Taxonomy" id="2080758"/>
    <lineage>
        <taxon>Bacteria</taxon>
        <taxon>Pseudomonadati</taxon>
        <taxon>Pseudomonadota</taxon>
        <taxon>Betaproteobacteria</taxon>
        <taxon>Nitrosomonadales</taxon>
        <taxon>Methylophilaceae</taxon>
        <taxon>Methylotenera</taxon>
    </lineage>
</organism>
<reference evidence="4 5" key="1">
    <citation type="submission" date="2018-02" db="EMBL/GenBank/DDBJ databases">
        <title>A novel lanthanide dependent methylotroph, Methylotenera sp. La3113.</title>
        <authorList>
            <person name="Lv H."/>
            <person name="Tani A."/>
        </authorList>
    </citation>
    <scope>NUCLEOTIDE SEQUENCE [LARGE SCALE GENOMIC DNA]</scope>
    <source>
        <strain evidence="4 5">La3113</strain>
    </source>
</reference>
<comment type="similarity">
    <text evidence="1">Belongs to the MlaA family.</text>
</comment>
<name>A0A4Y9VNY3_9PROT</name>
<comment type="caution">
    <text evidence="4">The sequence shown here is derived from an EMBL/GenBank/DDBJ whole genome shotgun (WGS) entry which is preliminary data.</text>
</comment>
<dbReference type="RefSeq" id="WP_135278536.1">
    <property type="nucleotide sequence ID" value="NZ_PQVH01000013.1"/>
</dbReference>
<protein>
    <submittedName>
        <fullName evidence="4">ABC transporter</fullName>
    </submittedName>
</protein>
<dbReference type="AlphaFoldDB" id="A0A4Y9VNY3"/>
<evidence type="ECO:0000256" key="1">
    <source>
        <dbReference type="ARBA" id="ARBA00010634"/>
    </source>
</evidence>
<dbReference type="PANTHER" id="PTHR30035">
    <property type="entry name" value="LIPOPROTEIN VACJ-RELATED"/>
    <property type="match status" value="1"/>
</dbReference>
<feature type="signal peptide" evidence="3">
    <location>
        <begin position="1"/>
        <end position="22"/>
    </location>
</feature>
<sequence length="250" mass="27863">MYKKIFYLFASCLMAAMVTGCASQANKDPLESINRGVYKFNDVTDRAVFKPVATAYKTVAPTPIRTGVNNFFNNLGTLTNVLNNLLQFKLANAFSEAGRFVINSTFGIAGFIDVTGMDKIPVHKEDFGQTLGYWGVGPGAYLVLPFAGPSSVRDTTGWIFDLSTTDPITYTHNIGEVRLHNQLRAAQFIDKRTELLDAKDLVDDASLDPYAFMRDAYLQRRASLVQDGLVPSELIKDEFFEDEKEIKETK</sequence>
<dbReference type="PROSITE" id="PS51257">
    <property type="entry name" value="PROKAR_LIPOPROTEIN"/>
    <property type="match status" value="1"/>
</dbReference>
<dbReference type="GO" id="GO:0120010">
    <property type="term" value="P:intermembrane phospholipid transfer"/>
    <property type="evidence" value="ECO:0007669"/>
    <property type="project" value="TreeGrafter"/>
</dbReference>
<evidence type="ECO:0000256" key="2">
    <source>
        <dbReference type="ARBA" id="ARBA00022729"/>
    </source>
</evidence>
<dbReference type="Proteomes" id="UP000297706">
    <property type="component" value="Unassembled WGS sequence"/>
</dbReference>
<dbReference type="PRINTS" id="PR01805">
    <property type="entry name" value="VACJLIPOPROT"/>
</dbReference>
<evidence type="ECO:0000313" key="5">
    <source>
        <dbReference type="Proteomes" id="UP000297706"/>
    </source>
</evidence>
<accession>A0A4Y9VNY3</accession>
<keyword evidence="2 3" id="KW-0732">Signal</keyword>
<dbReference type="PANTHER" id="PTHR30035:SF3">
    <property type="entry name" value="INTERMEMBRANE PHOSPHOLIPID TRANSPORT SYSTEM LIPOPROTEIN MLAA"/>
    <property type="match status" value="1"/>
</dbReference>
<dbReference type="Pfam" id="PF04333">
    <property type="entry name" value="MlaA"/>
    <property type="match status" value="1"/>
</dbReference>
<dbReference type="GO" id="GO:0016020">
    <property type="term" value="C:membrane"/>
    <property type="evidence" value="ECO:0007669"/>
    <property type="project" value="InterPro"/>
</dbReference>
<gene>
    <name evidence="4" type="ORF">C3Y98_10470</name>
</gene>
<evidence type="ECO:0000313" key="4">
    <source>
        <dbReference type="EMBL" id="TFW70292.1"/>
    </source>
</evidence>
<dbReference type="EMBL" id="PQVH01000013">
    <property type="protein sequence ID" value="TFW70292.1"/>
    <property type="molecule type" value="Genomic_DNA"/>
</dbReference>
<evidence type="ECO:0000256" key="3">
    <source>
        <dbReference type="SAM" id="SignalP"/>
    </source>
</evidence>